<evidence type="ECO:0000313" key="1">
    <source>
        <dbReference type="EMBL" id="GHF95701.1"/>
    </source>
</evidence>
<protein>
    <submittedName>
        <fullName evidence="1">Uncharacterized protein</fullName>
    </submittedName>
</protein>
<name>A0ABQ3JYK0_9DEIO</name>
<proteinExistence type="predicted"/>
<sequence>MLGVLAVQEAFGVLHQREHTADQRQAICQRGFAEGHALNVTQAALARACFGAGGVWGQVGQGKGRDVLPRPGDELSLLPSAFCIAKPPLPPEGSQSGGLSVER</sequence>
<accession>A0ABQ3JYK0</accession>
<organism evidence="1 2">
    <name type="scientific">Deinococcus piscis</name>
    <dbReference type="NCBI Taxonomy" id="394230"/>
    <lineage>
        <taxon>Bacteria</taxon>
        <taxon>Thermotogati</taxon>
        <taxon>Deinococcota</taxon>
        <taxon>Deinococci</taxon>
        <taxon>Deinococcales</taxon>
        <taxon>Deinococcaceae</taxon>
        <taxon>Deinococcus</taxon>
    </lineage>
</organism>
<gene>
    <name evidence="1" type="ORF">GCM10017783_04510</name>
</gene>
<keyword evidence="2" id="KW-1185">Reference proteome</keyword>
<dbReference type="Proteomes" id="UP000632154">
    <property type="component" value="Unassembled WGS sequence"/>
</dbReference>
<dbReference type="EMBL" id="BNAL01000003">
    <property type="protein sequence ID" value="GHF95701.1"/>
    <property type="molecule type" value="Genomic_DNA"/>
</dbReference>
<reference evidence="2" key="1">
    <citation type="journal article" date="2019" name="Int. J. Syst. Evol. Microbiol.">
        <title>The Global Catalogue of Microorganisms (GCM) 10K type strain sequencing project: providing services to taxonomists for standard genome sequencing and annotation.</title>
        <authorList>
            <consortium name="The Broad Institute Genomics Platform"/>
            <consortium name="The Broad Institute Genome Sequencing Center for Infectious Disease"/>
            <person name="Wu L."/>
            <person name="Ma J."/>
        </authorList>
    </citation>
    <scope>NUCLEOTIDE SEQUENCE [LARGE SCALE GENOMIC DNA]</scope>
    <source>
        <strain evidence="2">CGMCC 1.18439</strain>
    </source>
</reference>
<comment type="caution">
    <text evidence="1">The sequence shown here is derived from an EMBL/GenBank/DDBJ whole genome shotgun (WGS) entry which is preliminary data.</text>
</comment>
<evidence type="ECO:0000313" key="2">
    <source>
        <dbReference type="Proteomes" id="UP000632154"/>
    </source>
</evidence>